<feature type="region of interest" description="Disordered" evidence="12">
    <location>
        <begin position="1023"/>
        <end position="1102"/>
    </location>
</feature>
<comment type="caution">
    <text evidence="17">The sequence shown here is derived from an EMBL/GenBank/DDBJ whole genome shotgun (WGS) entry which is preliminary data.</text>
</comment>
<evidence type="ECO:0000256" key="9">
    <source>
        <dbReference type="ARBA" id="ARBA00023065"/>
    </source>
</evidence>
<dbReference type="InterPro" id="IPR003929">
    <property type="entry name" value="K_chnl_BK_asu"/>
</dbReference>
<evidence type="ECO:0000256" key="10">
    <source>
        <dbReference type="ARBA" id="ARBA00023136"/>
    </source>
</evidence>
<dbReference type="Pfam" id="PF22614">
    <property type="entry name" value="Slo-like_RCK"/>
    <property type="match status" value="2"/>
</dbReference>
<keyword evidence="11" id="KW-0407">Ion channel</keyword>
<keyword evidence="6" id="KW-0851">Voltage-gated channel</keyword>
<evidence type="ECO:0000256" key="1">
    <source>
        <dbReference type="ARBA" id="ARBA00004141"/>
    </source>
</evidence>
<evidence type="ECO:0000256" key="11">
    <source>
        <dbReference type="ARBA" id="ARBA00023303"/>
    </source>
</evidence>
<dbReference type="GO" id="GO:0005267">
    <property type="term" value="F:potassium channel activity"/>
    <property type="evidence" value="ECO:0007669"/>
    <property type="project" value="UniProtKB-KW"/>
</dbReference>
<keyword evidence="2" id="KW-0813">Transport</keyword>
<feature type="transmembrane region" description="Helical" evidence="13">
    <location>
        <begin position="98"/>
        <end position="117"/>
    </location>
</feature>
<evidence type="ECO:0000256" key="3">
    <source>
        <dbReference type="ARBA" id="ARBA00022538"/>
    </source>
</evidence>
<dbReference type="RefSeq" id="XP_040741364.1">
    <property type="nucleotide sequence ID" value="XM_040889826.1"/>
</dbReference>
<dbReference type="STRING" id="61395.A0A1Y1W1W6"/>
<evidence type="ECO:0000256" key="13">
    <source>
        <dbReference type="SAM" id="Phobius"/>
    </source>
</evidence>
<keyword evidence="3" id="KW-0633">Potassium transport</keyword>
<accession>A0A1Y1W1W6</accession>
<dbReference type="PANTHER" id="PTHR10027:SF10">
    <property type="entry name" value="SLOWPOKE 2, ISOFORM D"/>
    <property type="match status" value="1"/>
</dbReference>
<gene>
    <name evidence="17" type="ORF">DL89DRAFT_285506</name>
</gene>
<evidence type="ECO:0000256" key="6">
    <source>
        <dbReference type="ARBA" id="ARBA00022882"/>
    </source>
</evidence>
<keyword evidence="4 13" id="KW-0812">Transmembrane</keyword>
<name>A0A1Y1W1W6_9FUNG</name>
<protein>
    <submittedName>
        <fullName evidence="17">Uncharacterized protein</fullName>
    </submittedName>
</protein>
<proteinExistence type="predicted"/>
<feature type="domain" description="RCK N-terminal" evidence="16">
    <location>
        <begin position="739"/>
        <end position="853"/>
    </location>
</feature>
<feature type="region of interest" description="Disordered" evidence="12">
    <location>
        <begin position="689"/>
        <end position="713"/>
    </location>
</feature>
<evidence type="ECO:0000259" key="15">
    <source>
        <dbReference type="Pfam" id="PF21014"/>
    </source>
</evidence>
<evidence type="ECO:0000256" key="7">
    <source>
        <dbReference type="ARBA" id="ARBA00022958"/>
    </source>
</evidence>
<feature type="compositionally biased region" description="Basic and acidic residues" evidence="12">
    <location>
        <begin position="702"/>
        <end position="711"/>
    </location>
</feature>
<organism evidence="17 18">
    <name type="scientific">Linderina pennispora</name>
    <dbReference type="NCBI Taxonomy" id="61395"/>
    <lineage>
        <taxon>Eukaryota</taxon>
        <taxon>Fungi</taxon>
        <taxon>Fungi incertae sedis</taxon>
        <taxon>Zoopagomycota</taxon>
        <taxon>Kickxellomycotina</taxon>
        <taxon>Kickxellomycetes</taxon>
        <taxon>Kickxellales</taxon>
        <taxon>Kickxellaceae</taxon>
        <taxon>Linderina</taxon>
    </lineage>
</organism>
<dbReference type="GeneID" id="63806474"/>
<feature type="domain" description="Calcium-activated potassium channel BK alpha subunit" evidence="14">
    <location>
        <begin position="437"/>
        <end position="537"/>
    </location>
</feature>
<dbReference type="InterPro" id="IPR048735">
    <property type="entry name" value="Slowpoke-like_C"/>
</dbReference>
<dbReference type="InterPro" id="IPR047871">
    <property type="entry name" value="K_chnl_Slo-like"/>
</dbReference>
<evidence type="ECO:0000313" key="18">
    <source>
        <dbReference type="Proteomes" id="UP000193922"/>
    </source>
</evidence>
<dbReference type="PANTHER" id="PTHR10027">
    <property type="entry name" value="CALCIUM-ACTIVATED POTASSIUM CHANNEL ALPHA CHAIN"/>
    <property type="match status" value="1"/>
</dbReference>
<dbReference type="Gene3D" id="3.40.50.720">
    <property type="entry name" value="NAD(P)-binding Rossmann-like Domain"/>
    <property type="match status" value="2"/>
</dbReference>
<dbReference type="Pfam" id="PF03493">
    <property type="entry name" value="BK_channel_a"/>
    <property type="match status" value="1"/>
</dbReference>
<evidence type="ECO:0000259" key="16">
    <source>
        <dbReference type="Pfam" id="PF22614"/>
    </source>
</evidence>
<sequence>MPEQATFVALDNVVNGWRQRVLFTLDTTIWGRIWEVVDFVLNLGLCVIYIINTTVVDPKTHEPLPIPTANRQIEFVLAVALLSQYITRFVIINANPRPLEHGVLFMAVIAPMVAYVLGEHNAKVRSSYLSAGVLAIFYPARFLRMLYAVNRILASAAASEGRFRLTLIKQEASSLASDIAVVIMGFASLVHSGIYWYSQTNNIDFTGFTYLDAIYFVSKNKLPLVSATSPSTNIPQSTFSEIISIVIVALVAFTVPPRISKLIDLTIKTSAYAKTVSLPKATRHALVCGHIGVDSVQLFLHEFFNADHGPNIFRTTIVILHPDEPDMEMKALLCDPAFANRVFYVKGRATGLKALQRARIDLATCVYILAEKHCHGTGVEEDAELVLIALALSAFRSRVVYKPVDEMLAHAQPKFSVYAQTILPGSIAHMMYLQTTRVVSVDEMRMGIMAQNSATPGFATLVFMLSKSMGNEPEWDFSGVLAEAIAESSDEGWVKNYIHGFGLEIYQAKAPGSLLGKSFFKVARYFYRCHGLLVFGVGAFSPTRSPQVHTPHHPSIDNDMGHYQVLLAPRNYILRKYDILFAISTDVQSVVDAMVFAERVTIRTSKAQQRTLPPDVPDPVPLSPISISSTRSRMPFFGFLTPASPMSPARKLMDFEEPTTPVQIGSPRRVIVRSNGSVKRARGTNYISDGDSEYFSPSRTVADPHPREKSYPEFTPYKGLVGSRAERIVRRSDPVPSEIQGHIVICDASNMFPRNIELLVQSLKQAFEDDELPIVILSSAKMDRMVELVLDDLANVYIVRGTPLSQADLRRTHIEQAQKAIVLGGCGGRTDKDIGDSSNDSAAILANMNIQSVCGGQFFVTTELLDIESIRYLDHTQLLGEPFLKRTFMGGHIFMPALIDTALCQCYFSSHILDVLRQMTFSHADAGPLRTFKPGRLSLLYIPDRFIGKRYDTLVLTLMKRHGAIPLGIYRIVSQRGQAFACVLCNPAPYMPLLSSDAVYVLAPIIPGWKHVTEGLRNLRIEPHSGISGSTGQSNSPTSAGTDKNGKGSGTNQSRHTVYFHDTMDHSNEEVDHGAIADVEVSDDANRNTGTAIPTRPASKMA</sequence>
<reference evidence="17 18" key="1">
    <citation type="submission" date="2016-07" db="EMBL/GenBank/DDBJ databases">
        <title>Pervasive Adenine N6-methylation of Active Genes in Fungi.</title>
        <authorList>
            <consortium name="DOE Joint Genome Institute"/>
            <person name="Mondo S.J."/>
            <person name="Dannebaum R.O."/>
            <person name="Kuo R.C."/>
            <person name="Labutti K."/>
            <person name="Haridas S."/>
            <person name="Kuo A."/>
            <person name="Salamov A."/>
            <person name="Ahrendt S.R."/>
            <person name="Lipzen A."/>
            <person name="Sullivan W."/>
            <person name="Andreopoulos W.B."/>
            <person name="Clum A."/>
            <person name="Lindquist E."/>
            <person name="Daum C."/>
            <person name="Ramamoorthy G.K."/>
            <person name="Gryganskyi A."/>
            <person name="Culley D."/>
            <person name="Magnuson J.K."/>
            <person name="James T.Y."/>
            <person name="O'Malley M.A."/>
            <person name="Stajich J.E."/>
            <person name="Spatafora J.W."/>
            <person name="Visel A."/>
            <person name="Grigoriev I.V."/>
        </authorList>
    </citation>
    <scope>NUCLEOTIDE SEQUENCE [LARGE SCALE GENOMIC DNA]</scope>
    <source>
        <strain evidence="17 18">ATCC 12442</strain>
    </source>
</reference>
<evidence type="ECO:0000256" key="2">
    <source>
        <dbReference type="ARBA" id="ARBA00022448"/>
    </source>
</evidence>
<keyword evidence="8 13" id="KW-1133">Transmembrane helix</keyword>
<dbReference type="InterPro" id="IPR003148">
    <property type="entry name" value="RCK_N"/>
</dbReference>
<dbReference type="OrthoDB" id="297496at2759"/>
<evidence type="ECO:0000259" key="14">
    <source>
        <dbReference type="Pfam" id="PF03493"/>
    </source>
</evidence>
<dbReference type="EMBL" id="MCFD01000012">
    <property type="protein sequence ID" value="ORX67477.1"/>
    <property type="molecule type" value="Genomic_DNA"/>
</dbReference>
<keyword evidence="5" id="KW-0631">Potassium channel</keyword>
<evidence type="ECO:0000256" key="4">
    <source>
        <dbReference type="ARBA" id="ARBA00022692"/>
    </source>
</evidence>
<dbReference type="Proteomes" id="UP000193922">
    <property type="component" value="Unassembled WGS sequence"/>
</dbReference>
<keyword evidence="18" id="KW-1185">Reference proteome</keyword>
<feature type="transmembrane region" description="Helical" evidence="13">
    <location>
        <begin position="129"/>
        <end position="154"/>
    </location>
</feature>
<evidence type="ECO:0000256" key="8">
    <source>
        <dbReference type="ARBA" id="ARBA00022989"/>
    </source>
</evidence>
<feature type="transmembrane region" description="Helical" evidence="13">
    <location>
        <begin position="72"/>
        <end position="91"/>
    </location>
</feature>
<feature type="domain" description="RCK N-terminal" evidence="16">
    <location>
        <begin position="282"/>
        <end position="398"/>
    </location>
</feature>
<keyword evidence="7" id="KW-0630">Potassium</keyword>
<keyword evidence="9" id="KW-0406">Ion transport</keyword>
<feature type="transmembrane region" description="Helical" evidence="13">
    <location>
        <begin position="33"/>
        <end position="52"/>
    </location>
</feature>
<feature type="compositionally biased region" description="Polar residues" evidence="12">
    <location>
        <begin position="1027"/>
        <end position="1042"/>
    </location>
</feature>
<dbReference type="Pfam" id="PF21014">
    <property type="entry name" value="Slowpoke_C"/>
    <property type="match status" value="1"/>
</dbReference>
<keyword evidence="10 13" id="KW-0472">Membrane</keyword>
<evidence type="ECO:0000256" key="5">
    <source>
        <dbReference type="ARBA" id="ARBA00022826"/>
    </source>
</evidence>
<evidence type="ECO:0000256" key="12">
    <source>
        <dbReference type="SAM" id="MobiDB-lite"/>
    </source>
</evidence>
<evidence type="ECO:0000313" key="17">
    <source>
        <dbReference type="EMBL" id="ORX67477.1"/>
    </source>
</evidence>
<dbReference type="AlphaFoldDB" id="A0A1Y1W1W6"/>
<dbReference type="GO" id="GO:0034702">
    <property type="term" value="C:monoatomic ion channel complex"/>
    <property type="evidence" value="ECO:0007669"/>
    <property type="project" value="UniProtKB-KW"/>
</dbReference>
<comment type="subcellular location">
    <subcellularLocation>
        <location evidence="1">Membrane</location>
        <topology evidence="1">Multi-pass membrane protein</topology>
    </subcellularLocation>
</comment>
<feature type="compositionally biased region" description="Basic and acidic residues" evidence="12">
    <location>
        <begin position="1062"/>
        <end position="1075"/>
    </location>
</feature>
<feature type="domain" description="Ca2+-activated K+ channel Slowpoke-like C-terminal" evidence="15">
    <location>
        <begin position="948"/>
        <end position="1002"/>
    </location>
</feature>